<dbReference type="GO" id="GO:0016491">
    <property type="term" value="F:oxidoreductase activity"/>
    <property type="evidence" value="ECO:0007669"/>
    <property type="project" value="InterPro"/>
</dbReference>
<dbReference type="Proteomes" id="UP000247569">
    <property type="component" value="Unassembled WGS sequence"/>
</dbReference>
<gene>
    <name evidence="2" type="ORF">DFR70_102948</name>
</gene>
<dbReference type="InterPro" id="IPR012348">
    <property type="entry name" value="RNR-like"/>
</dbReference>
<dbReference type="Gene3D" id="1.10.620.20">
    <property type="entry name" value="Ribonucleotide Reductase, subunit A"/>
    <property type="match status" value="1"/>
</dbReference>
<evidence type="ECO:0000313" key="2">
    <source>
        <dbReference type="EMBL" id="PXX69259.1"/>
    </source>
</evidence>
<dbReference type="RefSeq" id="WP_051187478.1">
    <property type="nucleotide sequence ID" value="NZ_QJKF01000002.1"/>
</dbReference>
<dbReference type="InterPro" id="IPR025859">
    <property type="entry name" value="AurF/CmlI"/>
</dbReference>
<feature type="region of interest" description="Disordered" evidence="1">
    <location>
        <begin position="1"/>
        <end position="23"/>
    </location>
</feature>
<evidence type="ECO:0000313" key="3">
    <source>
        <dbReference type="Proteomes" id="UP000247569"/>
    </source>
</evidence>
<keyword evidence="3" id="KW-1185">Reference proteome</keyword>
<protein>
    <submittedName>
        <fullName evidence="2">Para-aminobenzoate N-oxygenase AurF</fullName>
    </submittedName>
</protein>
<dbReference type="AlphaFoldDB" id="A0A318KDW1"/>
<evidence type="ECO:0000256" key="1">
    <source>
        <dbReference type="SAM" id="MobiDB-lite"/>
    </source>
</evidence>
<organism evidence="2 3">
    <name type="scientific">Nocardia tenerifensis</name>
    <dbReference type="NCBI Taxonomy" id="228006"/>
    <lineage>
        <taxon>Bacteria</taxon>
        <taxon>Bacillati</taxon>
        <taxon>Actinomycetota</taxon>
        <taxon>Actinomycetes</taxon>
        <taxon>Mycobacteriales</taxon>
        <taxon>Nocardiaceae</taxon>
        <taxon>Nocardia</taxon>
    </lineage>
</organism>
<proteinExistence type="predicted"/>
<dbReference type="EMBL" id="QJKF01000002">
    <property type="protein sequence ID" value="PXX69259.1"/>
    <property type="molecule type" value="Genomic_DNA"/>
</dbReference>
<accession>A0A318KDW1</accession>
<reference evidence="2 3" key="1">
    <citation type="submission" date="2018-05" db="EMBL/GenBank/DDBJ databases">
        <title>Genomic Encyclopedia of Type Strains, Phase IV (KMG-IV): sequencing the most valuable type-strain genomes for metagenomic binning, comparative biology and taxonomic classification.</title>
        <authorList>
            <person name="Goeker M."/>
        </authorList>
    </citation>
    <scope>NUCLEOTIDE SEQUENCE [LARGE SCALE GENOMIC DNA]</scope>
    <source>
        <strain evidence="2 3">DSM 44704</strain>
    </source>
</reference>
<name>A0A318KDW1_9NOCA</name>
<sequence>MTSPQYPGGGAPDRVVPSLPDYDPDDQIENAVISRLTANWHRRAMVKRPEPDLDELFEPDRPDYPEHLIPFREHPFYRAMDPEVRAHMLGWGWVAFNKHVMDTEQHVVNPTFSLVIQGTFDTGLDMETLSTAMTQAMLDEQYHTLMHLNASSVMRRRRGWRMPESALPLGYKATRLRQRMAASEEPWQRDLSALAFATVAEISINSYLDLIAQDDEIQPINKVTAVMHNRDEYCHSSIADELAKAVYDRLGPAQRALFREAMVDGLEAFAANSFGTWHRIVDLVGAEGGHEMLHEVEHDPSAKRLLSNFSGLHKFCAELDILEELEFDWSTVTIEGP</sequence>
<comment type="caution">
    <text evidence="2">The sequence shown here is derived from an EMBL/GenBank/DDBJ whole genome shotgun (WGS) entry which is preliminary data.</text>
</comment>
<dbReference type="Pfam" id="PF11583">
    <property type="entry name" value="AurF"/>
    <property type="match status" value="1"/>
</dbReference>